<name>A0AAN8X5E3_HALRR</name>
<gene>
    <name evidence="2" type="ORF">SK128_014025</name>
</gene>
<evidence type="ECO:0000313" key="3">
    <source>
        <dbReference type="Proteomes" id="UP001381693"/>
    </source>
</evidence>
<feature type="region of interest" description="Disordered" evidence="1">
    <location>
        <begin position="26"/>
        <end position="54"/>
    </location>
</feature>
<keyword evidence="3" id="KW-1185">Reference proteome</keyword>
<sequence length="54" mass="6221">MPMTKTWSDLIRVPPLFGSFKPSFSSFDSERHKRGYPDTIPRKITSHIGEESPQ</sequence>
<protein>
    <submittedName>
        <fullName evidence="2">Uncharacterized protein</fullName>
    </submittedName>
</protein>
<dbReference type="AlphaFoldDB" id="A0AAN8X5E3"/>
<reference evidence="2 3" key="1">
    <citation type="submission" date="2023-11" db="EMBL/GenBank/DDBJ databases">
        <title>Halocaridina rubra genome assembly.</title>
        <authorList>
            <person name="Smith C."/>
        </authorList>
    </citation>
    <scope>NUCLEOTIDE SEQUENCE [LARGE SCALE GENOMIC DNA]</scope>
    <source>
        <strain evidence="2">EP-1</strain>
        <tissue evidence="2">Whole</tissue>
    </source>
</reference>
<accession>A0AAN8X5E3</accession>
<feature type="non-terminal residue" evidence="2">
    <location>
        <position position="54"/>
    </location>
</feature>
<evidence type="ECO:0000256" key="1">
    <source>
        <dbReference type="SAM" id="MobiDB-lite"/>
    </source>
</evidence>
<comment type="caution">
    <text evidence="2">The sequence shown here is derived from an EMBL/GenBank/DDBJ whole genome shotgun (WGS) entry which is preliminary data.</text>
</comment>
<dbReference type="EMBL" id="JAXCGZ010008038">
    <property type="protein sequence ID" value="KAK7078057.1"/>
    <property type="molecule type" value="Genomic_DNA"/>
</dbReference>
<proteinExistence type="predicted"/>
<dbReference type="Proteomes" id="UP001381693">
    <property type="component" value="Unassembled WGS sequence"/>
</dbReference>
<organism evidence="2 3">
    <name type="scientific">Halocaridina rubra</name>
    <name type="common">Hawaiian red shrimp</name>
    <dbReference type="NCBI Taxonomy" id="373956"/>
    <lineage>
        <taxon>Eukaryota</taxon>
        <taxon>Metazoa</taxon>
        <taxon>Ecdysozoa</taxon>
        <taxon>Arthropoda</taxon>
        <taxon>Crustacea</taxon>
        <taxon>Multicrustacea</taxon>
        <taxon>Malacostraca</taxon>
        <taxon>Eumalacostraca</taxon>
        <taxon>Eucarida</taxon>
        <taxon>Decapoda</taxon>
        <taxon>Pleocyemata</taxon>
        <taxon>Caridea</taxon>
        <taxon>Atyoidea</taxon>
        <taxon>Atyidae</taxon>
        <taxon>Halocaridina</taxon>
    </lineage>
</organism>
<evidence type="ECO:0000313" key="2">
    <source>
        <dbReference type="EMBL" id="KAK7078057.1"/>
    </source>
</evidence>